<protein>
    <submittedName>
        <fullName evidence="2">Uncharacterized protein</fullName>
    </submittedName>
</protein>
<dbReference type="PANTHER" id="PTHR31591:SF1">
    <property type="entry name" value="UPF0613 PROTEIN PB24D3.06C"/>
    <property type="match status" value="1"/>
</dbReference>
<dbReference type="InterPro" id="IPR013744">
    <property type="entry name" value="SidJ"/>
</dbReference>
<evidence type="ECO:0000313" key="1">
    <source>
        <dbReference type="EMBL" id="KAF4659995.1"/>
    </source>
</evidence>
<dbReference type="PANTHER" id="PTHR31591">
    <property type="entry name" value="UPF0613 PROTEIN PB24D3.06C"/>
    <property type="match status" value="1"/>
</dbReference>
<comment type="caution">
    <text evidence="2">The sequence shown here is derived from an EMBL/GenBank/DDBJ whole genome shotgun (WGS) entry which is preliminary data.</text>
</comment>
<gene>
    <name evidence="2" type="ORF">FOL46_004117</name>
    <name evidence="1" type="ORF">FOZ61_004334</name>
</gene>
<evidence type="ECO:0000313" key="2">
    <source>
        <dbReference type="EMBL" id="KAF4664630.1"/>
    </source>
</evidence>
<organism evidence="2 4">
    <name type="scientific">Perkinsus olseni</name>
    <name type="common">Perkinsus atlanticus</name>
    <dbReference type="NCBI Taxonomy" id="32597"/>
    <lineage>
        <taxon>Eukaryota</taxon>
        <taxon>Sar</taxon>
        <taxon>Alveolata</taxon>
        <taxon>Perkinsozoa</taxon>
        <taxon>Perkinsea</taxon>
        <taxon>Perkinsida</taxon>
        <taxon>Perkinsidae</taxon>
        <taxon>Perkinsus</taxon>
    </lineage>
</organism>
<dbReference type="AlphaFoldDB" id="A0A7J6M098"/>
<reference evidence="3 4" key="1">
    <citation type="submission" date="2020-04" db="EMBL/GenBank/DDBJ databases">
        <title>Perkinsus olseni comparative genomics.</title>
        <authorList>
            <person name="Bogema D.R."/>
        </authorList>
    </citation>
    <scope>NUCLEOTIDE SEQUENCE [LARGE SCALE GENOMIC DNA]</scope>
    <source>
        <strain evidence="1">ATCC PRA-179</strain>
        <strain evidence="2">ATCC PRA-31</strain>
    </source>
</reference>
<dbReference type="EMBL" id="JABAHT010000248">
    <property type="protein sequence ID" value="KAF4659995.1"/>
    <property type="molecule type" value="Genomic_DNA"/>
</dbReference>
<sequence>MAAVSAKGELFVYNQEDNLTLFEFDGEGHDEPSSTGLLFMAGLTDGFLRPFYPALLAKRGLRVFQVLMHSSYSGYGYSSLDSDVEDMTQALAFLKEHHGVEHVFLLGHSTGCQDVVHFIKTRTPEEPSLPTVEGCILQGAVSDRDAVDFAVKDCQKDQERLHEMRELAASLLEREPLCFMPPEASEFTSGHPIHASRFASLFCRMSGPDDMFSRDLSDTELLDAVGHMTEVPRVLLVQGLNDEYVDHSLPNNNNSRLAHAMNARLLEIGGNHALDECAPGELERLLDAIVEFVTYIAAQ</sequence>
<evidence type="ECO:0000313" key="3">
    <source>
        <dbReference type="Proteomes" id="UP000570595"/>
    </source>
</evidence>
<evidence type="ECO:0000313" key="4">
    <source>
        <dbReference type="Proteomes" id="UP000572268"/>
    </source>
</evidence>
<dbReference type="Pfam" id="PF08538">
    <property type="entry name" value="DUF1749"/>
    <property type="match status" value="1"/>
</dbReference>
<name>A0A7J6M098_PEROL</name>
<dbReference type="InterPro" id="IPR029058">
    <property type="entry name" value="AB_hydrolase_fold"/>
</dbReference>
<dbReference type="Proteomes" id="UP000572268">
    <property type="component" value="Unassembled WGS sequence"/>
</dbReference>
<accession>A0A7J6M098</accession>
<dbReference type="Proteomes" id="UP000570595">
    <property type="component" value="Unassembled WGS sequence"/>
</dbReference>
<dbReference type="OrthoDB" id="10034502at2759"/>
<dbReference type="Gene3D" id="3.40.50.1820">
    <property type="entry name" value="alpha/beta hydrolase"/>
    <property type="match status" value="1"/>
</dbReference>
<dbReference type="EMBL" id="JABANN010000254">
    <property type="protein sequence ID" value="KAF4664630.1"/>
    <property type="molecule type" value="Genomic_DNA"/>
</dbReference>
<dbReference type="SUPFAM" id="SSF53474">
    <property type="entry name" value="alpha/beta-Hydrolases"/>
    <property type="match status" value="1"/>
</dbReference>
<proteinExistence type="predicted"/>